<evidence type="ECO:0000256" key="1">
    <source>
        <dbReference type="SAM" id="Phobius"/>
    </source>
</evidence>
<evidence type="ECO:0000313" key="2">
    <source>
        <dbReference type="EMBL" id="HIU68670.1"/>
    </source>
</evidence>
<comment type="caution">
    <text evidence="2">The sequence shown here is derived from an EMBL/GenBank/DDBJ whole genome shotgun (WGS) entry which is preliminary data.</text>
</comment>
<accession>A0A9D1MTM7</accession>
<reference evidence="2" key="1">
    <citation type="submission" date="2020-10" db="EMBL/GenBank/DDBJ databases">
        <authorList>
            <person name="Gilroy R."/>
        </authorList>
    </citation>
    <scope>NUCLEOTIDE SEQUENCE</scope>
    <source>
        <strain evidence="2">CHK176-6737</strain>
    </source>
</reference>
<feature type="transmembrane region" description="Helical" evidence="1">
    <location>
        <begin position="91"/>
        <end position="114"/>
    </location>
</feature>
<name>A0A9D1MTM7_9FIRM</name>
<keyword evidence="1" id="KW-1133">Transmembrane helix</keyword>
<keyword evidence="1" id="KW-0472">Membrane</keyword>
<gene>
    <name evidence="2" type="ORF">IAD23_01770</name>
</gene>
<dbReference type="EMBL" id="DVNM01000008">
    <property type="protein sequence ID" value="HIU68670.1"/>
    <property type="molecule type" value="Genomic_DNA"/>
</dbReference>
<evidence type="ECO:0000313" key="3">
    <source>
        <dbReference type="Proteomes" id="UP000824125"/>
    </source>
</evidence>
<feature type="transmembrane region" description="Helical" evidence="1">
    <location>
        <begin position="167"/>
        <end position="188"/>
    </location>
</feature>
<dbReference type="InterPro" id="IPR010540">
    <property type="entry name" value="CmpB_TMEM229"/>
</dbReference>
<dbReference type="PROSITE" id="PS51257">
    <property type="entry name" value="PROKAR_LIPOPROTEIN"/>
    <property type="match status" value="1"/>
</dbReference>
<feature type="transmembrane region" description="Helical" evidence="1">
    <location>
        <begin position="26"/>
        <end position="47"/>
    </location>
</feature>
<dbReference type="AlphaFoldDB" id="A0A9D1MTM7"/>
<keyword evidence="1" id="KW-0812">Transmembrane</keyword>
<protein>
    <submittedName>
        <fullName evidence="2">ABC transporter permease</fullName>
    </submittedName>
</protein>
<organism evidence="2 3">
    <name type="scientific">Candidatus Scybalenecus merdavium</name>
    <dbReference type="NCBI Taxonomy" id="2840939"/>
    <lineage>
        <taxon>Bacteria</taxon>
        <taxon>Bacillati</taxon>
        <taxon>Bacillota</taxon>
        <taxon>Clostridia</taxon>
        <taxon>Eubacteriales</taxon>
        <taxon>Oscillospiraceae</taxon>
        <taxon>Oscillospiraceae incertae sedis</taxon>
        <taxon>Candidatus Scybalenecus</taxon>
    </lineage>
</organism>
<sequence>MQKAVGKEVKAAQKQNVTPKLDFYQLIWIFAVSCVVGFLVETLWCYIKHGYIESRQSLVYGPISIVYGMGAIVLTLALYRFQRCSWQKIFWISFAVGTVTEYIASLGEEIVFGVRAWDYSHLPLNINGRVCLLYSLFWGVLGLAWVKAVYPFLARLIAKIPSGLSKAAVWLFLVFFVFDCVLSASAAVRMAERETGAAPSNRFEEYLDSEFPDERMRRIYANSEKVDK</sequence>
<dbReference type="Pfam" id="PF06541">
    <property type="entry name" value="ABC_trans_CmpB"/>
    <property type="match status" value="1"/>
</dbReference>
<feature type="transmembrane region" description="Helical" evidence="1">
    <location>
        <begin position="59"/>
        <end position="79"/>
    </location>
</feature>
<dbReference type="Proteomes" id="UP000824125">
    <property type="component" value="Unassembled WGS sequence"/>
</dbReference>
<proteinExistence type="predicted"/>
<reference evidence="2" key="2">
    <citation type="journal article" date="2021" name="PeerJ">
        <title>Extensive microbial diversity within the chicken gut microbiome revealed by metagenomics and culture.</title>
        <authorList>
            <person name="Gilroy R."/>
            <person name="Ravi A."/>
            <person name="Getino M."/>
            <person name="Pursley I."/>
            <person name="Horton D.L."/>
            <person name="Alikhan N.F."/>
            <person name="Baker D."/>
            <person name="Gharbi K."/>
            <person name="Hall N."/>
            <person name="Watson M."/>
            <person name="Adriaenssens E.M."/>
            <person name="Foster-Nyarko E."/>
            <person name="Jarju S."/>
            <person name="Secka A."/>
            <person name="Antonio M."/>
            <person name="Oren A."/>
            <person name="Chaudhuri R.R."/>
            <person name="La Ragione R."/>
            <person name="Hildebrand F."/>
            <person name="Pallen M.J."/>
        </authorList>
    </citation>
    <scope>NUCLEOTIDE SEQUENCE</scope>
    <source>
        <strain evidence="2">CHK176-6737</strain>
    </source>
</reference>
<feature type="transmembrane region" description="Helical" evidence="1">
    <location>
        <begin position="126"/>
        <end position="147"/>
    </location>
</feature>